<dbReference type="InterPro" id="IPR034660">
    <property type="entry name" value="DinB/YfiT-like"/>
</dbReference>
<dbReference type="Proteomes" id="UP000436006">
    <property type="component" value="Unassembled WGS sequence"/>
</dbReference>
<proteinExistence type="predicted"/>
<sequence>MTIQQHLAADCQAFINAVNSLSDEQFQKQIDDKWSVAEVMQHLYLSARPVARLMVGPREVLMQWGNADWPSRTYAEIVSAYEKRLGMGAKAPATMSPRPEDIQVGKSEMVQRFAGIYQALIDAMETWSQQELTTYCIPHPALGKLTVQEMLLFTSIHTQHHLKLLYGQEVVKDGQK</sequence>
<evidence type="ECO:0000313" key="3">
    <source>
        <dbReference type="Proteomes" id="UP000436006"/>
    </source>
</evidence>
<gene>
    <name evidence="2" type="ORF">GO755_02760</name>
</gene>
<comment type="caution">
    <text evidence="2">The sequence shown here is derived from an EMBL/GenBank/DDBJ whole genome shotgun (WGS) entry which is preliminary data.</text>
</comment>
<dbReference type="InterPro" id="IPR024775">
    <property type="entry name" value="DinB-like"/>
</dbReference>
<keyword evidence="3" id="KW-1185">Reference proteome</keyword>
<evidence type="ECO:0000259" key="1">
    <source>
        <dbReference type="Pfam" id="PF12867"/>
    </source>
</evidence>
<dbReference type="Pfam" id="PF12867">
    <property type="entry name" value="DinB_2"/>
    <property type="match status" value="1"/>
</dbReference>
<feature type="domain" description="DinB-like" evidence="1">
    <location>
        <begin position="12"/>
        <end position="163"/>
    </location>
</feature>
<accession>A0A7K1S544</accession>
<dbReference type="Gene3D" id="1.20.120.450">
    <property type="entry name" value="dinb family like domain"/>
    <property type="match status" value="1"/>
</dbReference>
<organism evidence="2 3">
    <name type="scientific">Spirosoma arboris</name>
    <dbReference type="NCBI Taxonomy" id="2682092"/>
    <lineage>
        <taxon>Bacteria</taxon>
        <taxon>Pseudomonadati</taxon>
        <taxon>Bacteroidota</taxon>
        <taxon>Cytophagia</taxon>
        <taxon>Cytophagales</taxon>
        <taxon>Cytophagaceae</taxon>
        <taxon>Spirosoma</taxon>
    </lineage>
</organism>
<evidence type="ECO:0000313" key="2">
    <source>
        <dbReference type="EMBL" id="MVM28939.1"/>
    </source>
</evidence>
<protein>
    <submittedName>
        <fullName evidence="2">DinB family protein</fullName>
    </submittedName>
</protein>
<dbReference type="SUPFAM" id="SSF109854">
    <property type="entry name" value="DinB/YfiT-like putative metalloenzymes"/>
    <property type="match status" value="1"/>
</dbReference>
<name>A0A7K1S544_9BACT</name>
<reference evidence="2 3" key="1">
    <citation type="submission" date="2019-12" db="EMBL/GenBank/DDBJ databases">
        <title>Spirosoma sp. HMF4905 genome sequencing and assembly.</title>
        <authorList>
            <person name="Kang H."/>
            <person name="Cha I."/>
            <person name="Kim H."/>
            <person name="Joh K."/>
        </authorList>
    </citation>
    <scope>NUCLEOTIDE SEQUENCE [LARGE SCALE GENOMIC DNA]</scope>
    <source>
        <strain evidence="2 3">HMF4905</strain>
    </source>
</reference>
<dbReference type="AlphaFoldDB" id="A0A7K1S544"/>
<dbReference type="RefSeq" id="WP_157583030.1">
    <property type="nucleotide sequence ID" value="NZ_WPIN01000001.1"/>
</dbReference>
<dbReference type="EMBL" id="WPIN01000001">
    <property type="protein sequence ID" value="MVM28939.1"/>
    <property type="molecule type" value="Genomic_DNA"/>
</dbReference>